<accession>Q0NFD9</accession>
<protein>
    <recommendedName>
        <fullName evidence="3">CPXV174 protein</fullName>
    </recommendedName>
</protein>
<dbReference type="Proteomes" id="UP000154290">
    <property type="component" value="Segment"/>
</dbReference>
<proteinExistence type="predicted"/>
<evidence type="ECO:0000313" key="1">
    <source>
        <dbReference type="EMBL" id="ABF25724.1"/>
    </source>
</evidence>
<reference evidence="1 2" key="1">
    <citation type="journal article" date="2006" name="Science">
        <title>Genome sequence diversity and clues to the evolution of variola (smallpox) virus.</title>
        <authorList>
            <person name="Esposito J.J."/>
            <person name="Sammons S.A."/>
            <person name="Frace A.M."/>
            <person name="Osborne J.D."/>
            <person name="Olsen-Rasmussen M."/>
            <person name="Zhang M."/>
            <person name="Govil D."/>
            <person name="Damon I.K."/>
            <person name="Kline R."/>
            <person name="Laker M."/>
            <person name="Li Y."/>
            <person name="Smith G.L."/>
            <person name="Meyer H."/>
            <person name="LeDuc J.W."/>
            <person name="Wohlhueter R.M."/>
        </authorList>
    </citation>
    <scope>NUCLEOTIDE SEQUENCE [LARGE SCALE GENOMIC DNA]</scope>
    <source>
        <strain evidence="1">Japan 1951</strain>
    </source>
</reference>
<organism evidence="1 2">
    <name type="scientific">Variola virus</name>
    <dbReference type="NCBI Taxonomy" id="10255"/>
    <lineage>
        <taxon>Viruses</taxon>
        <taxon>Varidnaviria</taxon>
        <taxon>Bamfordvirae</taxon>
        <taxon>Nucleocytoviricota</taxon>
        <taxon>Pokkesviricetes</taxon>
        <taxon>Chitovirales</taxon>
        <taxon>Poxviridae</taxon>
        <taxon>Chordopoxvirinae</taxon>
        <taxon>Orthopoxvirus</taxon>
        <taxon>Orthopoxvirus variola</taxon>
    </lineage>
</organism>
<organismHost>
    <name type="scientific">Homo sapiens</name>
    <name type="common">Human</name>
    <dbReference type="NCBI Taxonomy" id="9606"/>
</organismHost>
<evidence type="ECO:0008006" key="3">
    <source>
        <dbReference type="Google" id="ProtNLM"/>
    </source>
</evidence>
<evidence type="ECO:0000313" key="2">
    <source>
        <dbReference type="Proteomes" id="UP000154290"/>
    </source>
</evidence>
<sequence>MDSFSSLFMKLCCISTDKTGSKKSDRKNKNKNKNKIKDYMEHDYYKITIVPGSSSTSTSSWYYTHA</sequence>
<dbReference type="EMBL" id="DQ441430">
    <property type="protein sequence ID" value="ABF25724.1"/>
    <property type="molecule type" value="Genomic_DNA"/>
</dbReference>
<gene>
    <name evidence="1" type="ORF">VARV_JAP51_hrpr_151</name>
</gene>
<name>Q0NFD9_VARV</name>